<dbReference type="AlphaFoldDB" id="A0A6I4VW98"/>
<gene>
    <name evidence="1" type="ORF">GSM42_19130</name>
</gene>
<proteinExistence type="predicted"/>
<keyword evidence="2" id="KW-1185">Reference proteome</keyword>
<accession>A0A6I4VW98</accession>
<evidence type="ECO:0000313" key="1">
    <source>
        <dbReference type="EMBL" id="MXQ55797.1"/>
    </source>
</evidence>
<dbReference type="RefSeq" id="WP_160803147.1">
    <property type="nucleotide sequence ID" value="NZ_WUUL01000019.1"/>
</dbReference>
<evidence type="ECO:0000313" key="2">
    <source>
        <dbReference type="Proteomes" id="UP000430692"/>
    </source>
</evidence>
<organism evidence="1 2">
    <name type="scientific">Shimazuella alba</name>
    <dbReference type="NCBI Taxonomy" id="2690964"/>
    <lineage>
        <taxon>Bacteria</taxon>
        <taxon>Bacillati</taxon>
        <taxon>Bacillota</taxon>
        <taxon>Bacilli</taxon>
        <taxon>Bacillales</taxon>
        <taxon>Thermoactinomycetaceae</taxon>
        <taxon>Shimazuella</taxon>
    </lineage>
</organism>
<dbReference type="Proteomes" id="UP000430692">
    <property type="component" value="Unassembled WGS sequence"/>
</dbReference>
<comment type="caution">
    <text evidence="1">The sequence shown here is derived from an EMBL/GenBank/DDBJ whole genome shotgun (WGS) entry which is preliminary data.</text>
</comment>
<dbReference type="EMBL" id="WUUL01000019">
    <property type="protein sequence ID" value="MXQ55797.1"/>
    <property type="molecule type" value="Genomic_DNA"/>
</dbReference>
<name>A0A6I4VW98_9BACL</name>
<protein>
    <submittedName>
        <fullName evidence="1">Uncharacterized protein</fullName>
    </submittedName>
</protein>
<sequence length="78" mass="9407">MSKKRRTREKENQRAAKGRFTNKANIYYKDVVAPLERAYKRALIGEQYNEAGKIFLKIREAKQSHRHLLMRKEFARIR</sequence>
<reference evidence="1 2" key="1">
    <citation type="submission" date="2019-12" db="EMBL/GenBank/DDBJ databases">
        <title>Whole-genome analyses of novel actinobacteria.</title>
        <authorList>
            <person name="Sahin N."/>
            <person name="Saygin H."/>
        </authorList>
    </citation>
    <scope>NUCLEOTIDE SEQUENCE [LARGE SCALE GENOMIC DNA]</scope>
    <source>
        <strain evidence="1 2">KC615</strain>
    </source>
</reference>